<dbReference type="Proteomes" id="UP001275932">
    <property type="component" value="Unassembled WGS sequence"/>
</dbReference>
<organism evidence="4 5">
    <name type="scientific">Intestinicryptomonas porci</name>
    <dbReference type="NCBI Taxonomy" id="2926320"/>
    <lineage>
        <taxon>Bacteria</taxon>
        <taxon>Pseudomonadati</taxon>
        <taxon>Verrucomicrobiota</taxon>
        <taxon>Opitutia</taxon>
        <taxon>Opitutales</taxon>
        <taxon>Intestinicryptomonaceae</taxon>
        <taxon>Intestinicryptomonas</taxon>
    </lineage>
</organism>
<proteinExistence type="inferred from homology"/>
<dbReference type="SUPFAM" id="SSF51735">
    <property type="entry name" value="NAD(P)-binding Rossmann-fold domains"/>
    <property type="match status" value="1"/>
</dbReference>
<evidence type="ECO:0000259" key="2">
    <source>
        <dbReference type="Pfam" id="PF01370"/>
    </source>
</evidence>
<evidence type="ECO:0000256" key="1">
    <source>
        <dbReference type="ARBA" id="ARBA00009353"/>
    </source>
</evidence>
<comment type="similarity">
    <text evidence="1">Belongs to the NAD(P)-dependent epimerase/dehydratase family. SDR39U1 subfamily.</text>
</comment>
<dbReference type="InterPro" id="IPR013549">
    <property type="entry name" value="DUF1731"/>
</dbReference>
<sequence>MEEKIAIFGGSGFIGKELARFLKNSGHEVLLADRKNPESPLYWNAKSGILSKKILENATVVINLSGENIYGRWTSSKKNAILSSRVSSTEFIAKEIQSLNRPPKVFITASATGYYGANPNFECDENSPNGNGFLAFVCAQNEQAAKIASNTRVITLRQGVVIGKNGGMVKTLTPFFKCFLGAKISDGNNYMPWISILDLLRTYEFLIKNEFIFGAVNAVSPLYARNAEFSEALAKYLDRPLMFSVPKWIIRLFFGEMANELILSNQKIFPKKLLDANFKFHQPKIEDAL</sequence>
<dbReference type="NCBIfam" id="TIGR01777">
    <property type="entry name" value="yfcH"/>
    <property type="match status" value="1"/>
</dbReference>
<dbReference type="InterPro" id="IPR036291">
    <property type="entry name" value="NAD(P)-bd_dom_sf"/>
</dbReference>
<dbReference type="Pfam" id="PF08338">
    <property type="entry name" value="DUF1731"/>
    <property type="match status" value="1"/>
</dbReference>
<dbReference type="RefSeq" id="WP_370396930.1">
    <property type="nucleotide sequence ID" value="NZ_JALBUT010000004.1"/>
</dbReference>
<evidence type="ECO:0000313" key="5">
    <source>
        <dbReference type="Proteomes" id="UP001275932"/>
    </source>
</evidence>
<accession>A0ABU4WJ15</accession>
<dbReference type="InterPro" id="IPR010099">
    <property type="entry name" value="SDR39U1"/>
</dbReference>
<reference evidence="4 5" key="1">
    <citation type="submission" date="2022-03" db="EMBL/GenBank/DDBJ databases">
        <title>Novel taxa within the pig intestine.</title>
        <authorList>
            <person name="Wylensek D."/>
            <person name="Bishof K."/>
            <person name="Afrizal A."/>
            <person name="Clavel T."/>
        </authorList>
    </citation>
    <scope>NUCLEOTIDE SEQUENCE [LARGE SCALE GENOMIC DNA]</scope>
    <source>
        <strain evidence="4 5">CLA-KB-P66</strain>
    </source>
</reference>
<dbReference type="PANTHER" id="PTHR11092">
    <property type="entry name" value="SUGAR NUCLEOTIDE EPIMERASE RELATED"/>
    <property type="match status" value="1"/>
</dbReference>
<dbReference type="Gene3D" id="3.40.50.720">
    <property type="entry name" value="NAD(P)-binding Rossmann-like Domain"/>
    <property type="match status" value="1"/>
</dbReference>
<evidence type="ECO:0000313" key="4">
    <source>
        <dbReference type="EMBL" id="MDX8415482.1"/>
    </source>
</evidence>
<name>A0ABU4WJ15_9BACT</name>
<dbReference type="PANTHER" id="PTHR11092:SF0">
    <property type="entry name" value="EPIMERASE FAMILY PROTEIN SDR39U1"/>
    <property type="match status" value="1"/>
</dbReference>
<dbReference type="Pfam" id="PF01370">
    <property type="entry name" value="Epimerase"/>
    <property type="match status" value="1"/>
</dbReference>
<dbReference type="InterPro" id="IPR001509">
    <property type="entry name" value="Epimerase_deHydtase"/>
</dbReference>
<gene>
    <name evidence="4" type="ORF">MOX91_04710</name>
</gene>
<feature type="domain" description="NAD-dependent epimerase/dehydratase" evidence="2">
    <location>
        <begin position="5"/>
        <end position="209"/>
    </location>
</feature>
<comment type="caution">
    <text evidence="4">The sequence shown here is derived from an EMBL/GenBank/DDBJ whole genome shotgun (WGS) entry which is preliminary data.</text>
</comment>
<dbReference type="EMBL" id="JALBUT010000004">
    <property type="protein sequence ID" value="MDX8415482.1"/>
    <property type="molecule type" value="Genomic_DNA"/>
</dbReference>
<keyword evidence="5" id="KW-1185">Reference proteome</keyword>
<evidence type="ECO:0000259" key="3">
    <source>
        <dbReference type="Pfam" id="PF08338"/>
    </source>
</evidence>
<protein>
    <submittedName>
        <fullName evidence="4">TIGR01777 family oxidoreductase</fullName>
    </submittedName>
</protein>
<feature type="domain" description="DUF1731" evidence="3">
    <location>
        <begin position="245"/>
        <end position="289"/>
    </location>
</feature>